<comment type="cofactor">
    <cofactor evidence="1">
        <name>Fe cation</name>
        <dbReference type="ChEBI" id="CHEBI:24875"/>
    </cofactor>
</comment>
<gene>
    <name evidence="7" type="ORF">AbraCBS73388_002350</name>
</gene>
<comment type="similarity">
    <text evidence="2">Belongs to the PhyH family.</text>
</comment>
<dbReference type="PANTHER" id="PTHR20883:SF19">
    <property type="entry name" value="MULTIFUNCTIONAL DIOXYGENASE AUSE"/>
    <property type="match status" value="1"/>
</dbReference>
<dbReference type="Pfam" id="PF05721">
    <property type="entry name" value="PhyH"/>
    <property type="match status" value="1"/>
</dbReference>
<evidence type="ECO:0000256" key="1">
    <source>
        <dbReference type="ARBA" id="ARBA00001962"/>
    </source>
</evidence>
<organism evidence="7 8">
    <name type="scientific">Aspergillus brasiliensis</name>
    <dbReference type="NCBI Taxonomy" id="319629"/>
    <lineage>
        <taxon>Eukaryota</taxon>
        <taxon>Fungi</taxon>
        <taxon>Dikarya</taxon>
        <taxon>Ascomycota</taxon>
        <taxon>Pezizomycotina</taxon>
        <taxon>Eurotiomycetes</taxon>
        <taxon>Eurotiomycetidae</taxon>
        <taxon>Eurotiales</taxon>
        <taxon>Aspergillaceae</taxon>
        <taxon>Aspergillus</taxon>
        <taxon>Aspergillus subgen. Circumdati</taxon>
    </lineage>
</organism>
<evidence type="ECO:0000256" key="2">
    <source>
        <dbReference type="ARBA" id="ARBA00005830"/>
    </source>
</evidence>
<dbReference type="GO" id="GO:0051213">
    <property type="term" value="F:dioxygenase activity"/>
    <property type="evidence" value="ECO:0007669"/>
    <property type="project" value="UniProtKB-KW"/>
</dbReference>
<dbReference type="EMBL" id="BROQ01000140">
    <property type="protein sequence ID" value="GKZ26266.1"/>
    <property type="molecule type" value="Genomic_DNA"/>
</dbReference>
<keyword evidence="4" id="KW-0223">Dioxygenase</keyword>
<comment type="caution">
    <text evidence="7">The sequence shown here is derived from an EMBL/GenBank/DDBJ whole genome shotgun (WGS) entry which is preliminary data.</text>
</comment>
<protein>
    <submittedName>
        <fullName evidence="7">Uncharacterized protein</fullName>
    </submittedName>
</protein>
<accession>A0A9W5Z1A1</accession>
<dbReference type="InterPro" id="IPR008775">
    <property type="entry name" value="Phytyl_CoA_dOase-like"/>
</dbReference>
<dbReference type="PANTHER" id="PTHR20883">
    <property type="entry name" value="PHYTANOYL-COA DIOXYGENASE DOMAIN CONTAINING 1"/>
    <property type="match status" value="1"/>
</dbReference>
<evidence type="ECO:0000256" key="5">
    <source>
        <dbReference type="ARBA" id="ARBA00023002"/>
    </source>
</evidence>
<dbReference type="GO" id="GO:0046872">
    <property type="term" value="F:metal ion binding"/>
    <property type="evidence" value="ECO:0007669"/>
    <property type="project" value="UniProtKB-KW"/>
</dbReference>
<keyword evidence="6" id="KW-0408">Iron</keyword>
<evidence type="ECO:0000313" key="7">
    <source>
        <dbReference type="EMBL" id="GKZ26266.1"/>
    </source>
</evidence>
<evidence type="ECO:0000313" key="8">
    <source>
        <dbReference type="Proteomes" id="UP001143548"/>
    </source>
</evidence>
<reference evidence="7" key="1">
    <citation type="submission" date="2022-07" db="EMBL/GenBank/DDBJ databases">
        <title>Taxonomy of Aspergillus series Nigri: significant species reduction supported by multi-species coalescent approaches.</title>
        <authorList>
            <person name="Bian C."/>
            <person name="Kusuya Y."/>
            <person name="Sklenar F."/>
            <person name="D'hooge E."/>
            <person name="Yaguchi T."/>
            <person name="Takahashi H."/>
            <person name="Hubka V."/>
        </authorList>
    </citation>
    <scope>NUCLEOTIDE SEQUENCE</scope>
    <source>
        <strain evidence="7">CBS 733.88</strain>
    </source>
</reference>
<keyword evidence="5" id="KW-0560">Oxidoreductase</keyword>
<sequence>MTIATTKPTLTRVPASVGAAKIVEIMNEEGGVVIENFLSPEELRNLNADMEPHLAKIPAGGERTEEFFKEFHGAQTKRMGHLTRISPTFRHQILNKPLLHGICEAVFRQFSGDYWMTTATTIEIGPGNVAQMLHRDQVSWPIFDLLGKDGPEALINFFIGLTEFTDLNGATRVIPGSNKDENFAEVGTLEQTVPAEMSAGDCFLFSGKTVHGGGANRTEDFHRRGLSLAFQAGYLTPEETHLDVPREIVESMTPLAQKMIGWRSIYPPYSGGLWQINFDEMAKGIQLKADQPLK</sequence>
<dbReference type="Proteomes" id="UP001143548">
    <property type="component" value="Unassembled WGS sequence"/>
</dbReference>
<evidence type="ECO:0000256" key="6">
    <source>
        <dbReference type="ARBA" id="ARBA00023004"/>
    </source>
</evidence>
<evidence type="ECO:0000256" key="3">
    <source>
        <dbReference type="ARBA" id="ARBA00022723"/>
    </source>
</evidence>
<dbReference type="AlphaFoldDB" id="A0A9W5Z1A1"/>
<dbReference type="SUPFAM" id="SSF51197">
    <property type="entry name" value="Clavaminate synthase-like"/>
    <property type="match status" value="1"/>
</dbReference>
<proteinExistence type="inferred from homology"/>
<dbReference type="Gene3D" id="2.60.120.620">
    <property type="entry name" value="q2cbj1_9rhob like domain"/>
    <property type="match status" value="1"/>
</dbReference>
<name>A0A9W5Z1A1_9EURO</name>
<keyword evidence="3" id="KW-0479">Metal-binding</keyword>
<evidence type="ECO:0000256" key="4">
    <source>
        <dbReference type="ARBA" id="ARBA00022964"/>
    </source>
</evidence>